<evidence type="ECO:0000256" key="2">
    <source>
        <dbReference type="ARBA" id="ARBA00023141"/>
    </source>
</evidence>
<dbReference type="CDD" id="cd01065">
    <property type="entry name" value="NAD_bind_Shikimate_DH"/>
    <property type="match status" value="1"/>
</dbReference>
<dbReference type="SUPFAM" id="SSF53223">
    <property type="entry name" value="Aminoacid dehydrogenase-like, N-terminal domain"/>
    <property type="match status" value="1"/>
</dbReference>
<keyword evidence="2" id="KW-0028">Amino-acid biosynthesis</keyword>
<dbReference type="PANTHER" id="PTHR21089:SF1">
    <property type="entry name" value="BIFUNCTIONAL 3-DEHYDROQUINATE DEHYDRATASE_SHIKIMATE DEHYDROGENASE, CHLOROPLASTIC"/>
    <property type="match status" value="1"/>
</dbReference>
<dbReference type="InterPro" id="IPR022893">
    <property type="entry name" value="Shikimate_DH_fam"/>
</dbReference>
<dbReference type="InterPro" id="IPR036291">
    <property type="entry name" value="NAD(P)-bd_dom_sf"/>
</dbReference>
<proteinExistence type="predicted"/>
<dbReference type="EMBL" id="CP022316">
    <property type="protein sequence ID" value="ASK66985.1"/>
    <property type="molecule type" value="Genomic_DNA"/>
</dbReference>
<protein>
    <submittedName>
        <fullName evidence="4">Shikimate dehydrogenase</fullName>
    </submittedName>
</protein>
<dbReference type="GO" id="GO:0005829">
    <property type="term" value="C:cytosol"/>
    <property type="evidence" value="ECO:0007669"/>
    <property type="project" value="TreeGrafter"/>
</dbReference>
<comment type="pathway">
    <text evidence="1">Metabolic intermediate biosynthesis; chorismate biosynthesis; chorismate from D-erythrose 4-phosphate and phosphoenolpyruvate: step 4/7.</text>
</comment>
<dbReference type="InterPro" id="IPR046346">
    <property type="entry name" value="Aminoacid_DH-like_N_sf"/>
</dbReference>
<reference evidence="5" key="1">
    <citation type="submission" date="2017-07" db="EMBL/GenBank/DDBJ databases">
        <title>Brachybacterium sp. VR2415.</title>
        <authorList>
            <person name="Tak E.J."/>
            <person name="Bae J.-W."/>
        </authorList>
    </citation>
    <scope>NUCLEOTIDE SEQUENCE [LARGE SCALE GENOMIC DNA]</scope>
    <source>
        <strain evidence="5">VR2415</strain>
    </source>
</reference>
<keyword evidence="2" id="KW-0057">Aromatic amino acid biosynthesis</keyword>
<dbReference type="NCBIfam" id="NF001311">
    <property type="entry name" value="PRK00258.1-3"/>
    <property type="match status" value="1"/>
</dbReference>
<gene>
    <name evidence="4" type="ORF">CFK39_00680</name>
</gene>
<dbReference type="AlphaFoldDB" id="A0A220UFX4"/>
<dbReference type="KEGG" id="brv:CFK39_00680"/>
<dbReference type="OrthoDB" id="9776868at2"/>
<dbReference type="GO" id="GO:0004764">
    <property type="term" value="F:shikimate 3-dehydrogenase (NADP+) activity"/>
    <property type="evidence" value="ECO:0007669"/>
    <property type="project" value="InterPro"/>
</dbReference>
<sequence>MGARRFAVVGSPVGHSLSPVLHRTAYAVLGITDVDYVRHEVRAGSLEDFLARGPGKELSGLSVTMPGKPEAFALAAEVDATSRALEVANTLLRREDGTWRAENHDVHGIVAALGDHGARPGGTGAVLGSGATALSAVAALLELGVDTVLLSARSAEKLSVLEEFAVRGGAEVQRVPWDRHHEVLEADCVISALAIAGARAVAGQWHARSSLPRAGVLLDVLYDPWPAPLAAVVSEAGGEVADGLEMLTHQADMQLRSMLGVPEAPVVQMLAAARRELARGAADRWA</sequence>
<evidence type="ECO:0000313" key="4">
    <source>
        <dbReference type="EMBL" id="ASK66985.1"/>
    </source>
</evidence>
<dbReference type="Pfam" id="PF08501">
    <property type="entry name" value="Shikimate_dh_N"/>
    <property type="match status" value="1"/>
</dbReference>
<organism evidence="4 5">
    <name type="scientific">Brachybacterium avium</name>
    <dbReference type="NCBI Taxonomy" id="2017485"/>
    <lineage>
        <taxon>Bacteria</taxon>
        <taxon>Bacillati</taxon>
        <taxon>Actinomycetota</taxon>
        <taxon>Actinomycetes</taxon>
        <taxon>Micrococcales</taxon>
        <taxon>Dermabacteraceae</taxon>
        <taxon>Brachybacterium</taxon>
    </lineage>
</organism>
<dbReference type="GO" id="GO:0009423">
    <property type="term" value="P:chorismate biosynthetic process"/>
    <property type="evidence" value="ECO:0007669"/>
    <property type="project" value="TreeGrafter"/>
</dbReference>
<accession>A0A220UFX4</accession>
<dbReference type="GO" id="GO:0019632">
    <property type="term" value="P:shikimate metabolic process"/>
    <property type="evidence" value="ECO:0007669"/>
    <property type="project" value="TreeGrafter"/>
</dbReference>
<dbReference type="Proteomes" id="UP000198398">
    <property type="component" value="Chromosome"/>
</dbReference>
<dbReference type="InterPro" id="IPR013708">
    <property type="entry name" value="Shikimate_DH-bd_N"/>
</dbReference>
<dbReference type="SUPFAM" id="SSF51735">
    <property type="entry name" value="NAD(P)-binding Rossmann-fold domains"/>
    <property type="match status" value="1"/>
</dbReference>
<name>A0A220UFX4_9MICO</name>
<evidence type="ECO:0000313" key="5">
    <source>
        <dbReference type="Proteomes" id="UP000198398"/>
    </source>
</evidence>
<evidence type="ECO:0000256" key="1">
    <source>
        <dbReference type="ARBA" id="ARBA00004871"/>
    </source>
</evidence>
<keyword evidence="5" id="KW-1185">Reference proteome</keyword>
<feature type="domain" description="Shikimate dehydrogenase substrate binding N-terminal" evidence="3">
    <location>
        <begin position="8"/>
        <end position="91"/>
    </location>
</feature>
<evidence type="ECO:0000259" key="3">
    <source>
        <dbReference type="Pfam" id="PF08501"/>
    </source>
</evidence>
<dbReference type="GO" id="GO:0050661">
    <property type="term" value="F:NADP binding"/>
    <property type="evidence" value="ECO:0007669"/>
    <property type="project" value="TreeGrafter"/>
</dbReference>
<dbReference type="Gene3D" id="3.40.50.720">
    <property type="entry name" value="NAD(P)-binding Rossmann-like Domain"/>
    <property type="match status" value="1"/>
</dbReference>
<dbReference type="PANTHER" id="PTHR21089">
    <property type="entry name" value="SHIKIMATE DEHYDROGENASE"/>
    <property type="match status" value="1"/>
</dbReference>
<dbReference type="GO" id="GO:0009073">
    <property type="term" value="P:aromatic amino acid family biosynthetic process"/>
    <property type="evidence" value="ECO:0007669"/>
    <property type="project" value="UniProtKB-KW"/>
</dbReference>
<dbReference type="Gene3D" id="3.40.50.10860">
    <property type="entry name" value="Leucine Dehydrogenase, chain A, domain 1"/>
    <property type="match status" value="1"/>
</dbReference>